<dbReference type="EC" id="1.14.19.9" evidence="4"/>
<dbReference type="Pfam" id="PF04820">
    <property type="entry name" value="Trp_halogenase"/>
    <property type="match status" value="1"/>
</dbReference>
<reference evidence="4 5" key="1">
    <citation type="submission" date="2017-06" db="EMBL/GenBank/DDBJ databases">
        <authorList>
            <person name="Kim H.J."/>
            <person name="Triplett B.A."/>
        </authorList>
    </citation>
    <scope>NUCLEOTIDE SEQUENCE [LARGE SCALE GENOMIC DNA]</scope>
    <source>
        <strain evidence="4">FRACA_ARgP5</strain>
    </source>
</reference>
<evidence type="ECO:0000256" key="3">
    <source>
        <dbReference type="PIRSR" id="PIRSR011396-2"/>
    </source>
</evidence>
<feature type="binding site" evidence="3">
    <location>
        <position position="353"/>
    </location>
    <ligand>
        <name>FAD</name>
        <dbReference type="ChEBI" id="CHEBI:57692"/>
    </ligand>
</feature>
<dbReference type="InterPro" id="IPR006905">
    <property type="entry name" value="Flavin_halogenase"/>
</dbReference>
<comment type="similarity">
    <text evidence="1">Belongs to the flavin-dependent halogenase family. Bacterial tryptophan halogenase subfamily.</text>
</comment>
<dbReference type="GO" id="GO:0000166">
    <property type="term" value="F:nucleotide binding"/>
    <property type="evidence" value="ECO:0007669"/>
    <property type="project" value="UniProtKB-KW"/>
</dbReference>
<sequence>MTANPDNRIQKVVILGGGTAGWMTAAYLGKALQGTVGITVLEAPTIPRIGVGEATVPNLQRSFFDFLGISEDDWMRECNASFKMAVRFVNWRTEGPAQATARELRNGGPDHFYHPFGLLPDYGQTPLSHFWFKRKYEGRTTEPFDYACFREPPVMDALKAPRWLDGRPATRYAWHFDAQLVADFLRRFATEKQGVHHVQDAMVRVEQDDHGYVTALRTKGGLTLEADLFVDCSGFRGLLINQALEEPFIDMGDHLLCDSAVATAVPHDDKRYGIEPYTSAIAMSSGWTWKIPMLGRFGTGYVYSSKFTDQESATQEFCNLWDLDPEQAKFNHIRFRVGRNRRAWVKNVVGIGLSSCFLEPLESTGIYFITAAIYQLAKHFPDRNFSQGLIDSFNHEIELMFDDTRDFIQAHFYYAPRNDTPFWQANKNLRLPENIQKKISAYRAGLPINSPITDESTYYGNFEAEFRNFWTNGSYYCIFSGLGLHPDAPLPALAHQPESVAGAEPLFETVKRQQQNLLETLPSAYDYLRQLHGA</sequence>
<feature type="binding site" evidence="3">
    <location>
        <position position="83"/>
    </location>
    <ligand>
        <name>7-chloro-L-tryptophan</name>
        <dbReference type="ChEBI" id="CHEBI:58713"/>
    </ligand>
</feature>
<feature type="binding site" evidence="3">
    <location>
        <begin position="17"/>
        <end position="20"/>
    </location>
    <ligand>
        <name>FAD</name>
        <dbReference type="ChEBI" id="CHEBI:57692"/>
    </ligand>
</feature>
<keyword evidence="4" id="KW-0560">Oxidoreductase</keyword>
<evidence type="ECO:0000256" key="2">
    <source>
        <dbReference type="PIRSR" id="PIRSR011396-1"/>
    </source>
</evidence>
<feature type="binding site" evidence="3">
    <location>
        <position position="362"/>
    </location>
    <ligand>
        <name>L-tryptophan</name>
        <dbReference type="ChEBI" id="CHEBI:57912"/>
    </ligand>
</feature>
<dbReference type="Proteomes" id="UP000234331">
    <property type="component" value="Unassembled WGS sequence"/>
</dbReference>
<feature type="binding site" evidence="3">
    <location>
        <position position="366"/>
    </location>
    <ligand>
        <name>FAD</name>
        <dbReference type="ChEBI" id="CHEBI:57692"/>
    </ligand>
</feature>
<name>A0A2I2L273_9ACTN</name>
<organism evidence="4 5">
    <name type="scientific">Frankia canadensis</name>
    <dbReference type="NCBI Taxonomy" id="1836972"/>
    <lineage>
        <taxon>Bacteria</taxon>
        <taxon>Bacillati</taxon>
        <taxon>Actinomycetota</taxon>
        <taxon>Actinomycetes</taxon>
        <taxon>Frankiales</taxon>
        <taxon>Frankiaceae</taxon>
        <taxon>Frankia</taxon>
    </lineage>
</organism>
<dbReference type="PIRSF" id="PIRSF011396">
    <property type="entry name" value="Trp_halogenase"/>
    <property type="match status" value="1"/>
</dbReference>
<dbReference type="RefSeq" id="WP_101836282.1">
    <property type="nucleotide sequence ID" value="NZ_FZMO01000558.1"/>
</dbReference>
<dbReference type="EMBL" id="FZMO01000558">
    <property type="protein sequence ID" value="SNQ52009.1"/>
    <property type="molecule type" value="Genomic_DNA"/>
</dbReference>
<keyword evidence="3" id="KW-0285">Flavoprotein</keyword>
<protein>
    <submittedName>
        <fullName evidence="4">Flavin-dependent tryptophan halogenase RebH</fullName>
        <ecNumber evidence="4">1.14.19.9</ecNumber>
    </submittedName>
</protein>
<feature type="active site" evidence="2">
    <location>
        <position position="83"/>
    </location>
</feature>
<dbReference type="InterPro" id="IPR033856">
    <property type="entry name" value="Trp_halogen"/>
</dbReference>
<keyword evidence="3" id="KW-0547">Nucleotide-binding</keyword>
<accession>A0A2I2L273</accession>
<dbReference type="InterPro" id="IPR036188">
    <property type="entry name" value="FAD/NAD-bd_sf"/>
</dbReference>
<dbReference type="PANTHER" id="PTHR43747:SF4">
    <property type="entry name" value="FLAVIN-DEPENDENT TRYPTOPHAN HALOGENASE"/>
    <property type="match status" value="1"/>
</dbReference>
<dbReference type="InterPro" id="IPR050816">
    <property type="entry name" value="Flavin-dep_Halogenase_NPB"/>
</dbReference>
<dbReference type="SUPFAM" id="SSF51905">
    <property type="entry name" value="FAD/NAD(P)-binding domain"/>
    <property type="match status" value="1"/>
</dbReference>
<keyword evidence="5" id="KW-1185">Reference proteome</keyword>
<evidence type="ECO:0000313" key="5">
    <source>
        <dbReference type="Proteomes" id="UP000234331"/>
    </source>
</evidence>
<proteinExistence type="inferred from homology"/>
<dbReference type="AlphaFoldDB" id="A0A2I2L273"/>
<evidence type="ECO:0000313" key="4">
    <source>
        <dbReference type="EMBL" id="SNQ52009.1"/>
    </source>
</evidence>
<dbReference type="GO" id="GO:0004497">
    <property type="term" value="F:monooxygenase activity"/>
    <property type="evidence" value="ECO:0007669"/>
    <property type="project" value="InterPro"/>
</dbReference>
<dbReference type="Gene3D" id="3.50.50.60">
    <property type="entry name" value="FAD/NAD(P)-binding domain"/>
    <property type="match status" value="1"/>
</dbReference>
<gene>
    <name evidence="4" type="primary">rebH</name>
    <name evidence="4" type="ORF">FRACA_90012</name>
</gene>
<dbReference type="PANTHER" id="PTHR43747">
    <property type="entry name" value="FAD-BINDING PROTEIN"/>
    <property type="match status" value="1"/>
</dbReference>
<evidence type="ECO:0000256" key="1">
    <source>
        <dbReference type="ARBA" id="ARBA00038396"/>
    </source>
</evidence>
<dbReference type="OrthoDB" id="8868802at2"/>
<keyword evidence="3" id="KW-0274">FAD</keyword>